<sequence>MAYLASRNQNRIDIWPGFVDALATLLMMIIFLLMVFVVAQFFLGHALSGRDEALERLQGQVAELAELLNLERQANAVLSANTDKLSQKLQASLSAREDLSKSIVDLRMRAGAAEKLARTLKKNLDASLFSIETNKEMINDQLAKIANLSDDIEALKALRA</sequence>
<feature type="transmembrane region" description="Helical" evidence="1">
    <location>
        <begin position="21"/>
        <end position="43"/>
    </location>
</feature>
<evidence type="ECO:0000313" key="2">
    <source>
        <dbReference type="EMBL" id="SVD52076.1"/>
    </source>
</evidence>
<keyword evidence="1" id="KW-0472">Membrane</keyword>
<reference evidence="2" key="1">
    <citation type="submission" date="2018-05" db="EMBL/GenBank/DDBJ databases">
        <authorList>
            <person name="Lanie J.A."/>
            <person name="Ng W.-L."/>
            <person name="Kazmierczak K.M."/>
            <person name="Andrzejewski T.M."/>
            <person name="Davidsen T.M."/>
            <person name="Wayne K.J."/>
            <person name="Tettelin H."/>
            <person name="Glass J.I."/>
            <person name="Rusch D."/>
            <person name="Podicherti R."/>
            <person name="Tsui H.-C.T."/>
            <person name="Winkler M.E."/>
        </authorList>
    </citation>
    <scope>NUCLEOTIDE SEQUENCE</scope>
</reference>
<name>A0A382VZN5_9ZZZZ</name>
<keyword evidence="1" id="KW-0812">Transmembrane</keyword>
<dbReference type="AlphaFoldDB" id="A0A382VZN5"/>
<keyword evidence="1" id="KW-1133">Transmembrane helix</keyword>
<proteinExistence type="predicted"/>
<dbReference type="Gene3D" id="1.20.5.170">
    <property type="match status" value="1"/>
</dbReference>
<gene>
    <name evidence="2" type="ORF">METZ01_LOCUS404930</name>
</gene>
<dbReference type="EMBL" id="UINC01155937">
    <property type="protein sequence ID" value="SVD52076.1"/>
    <property type="molecule type" value="Genomic_DNA"/>
</dbReference>
<evidence type="ECO:0000256" key="1">
    <source>
        <dbReference type="SAM" id="Phobius"/>
    </source>
</evidence>
<accession>A0A382VZN5</accession>
<protein>
    <submittedName>
        <fullName evidence="2">Uncharacterized protein</fullName>
    </submittedName>
</protein>
<feature type="non-terminal residue" evidence="2">
    <location>
        <position position="160"/>
    </location>
</feature>
<organism evidence="2">
    <name type="scientific">marine metagenome</name>
    <dbReference type="NCBI Taxonomy" id="408172"/>
    <lineage>
        <taxon>unclassified sequences</taxon>
        <taxon>metagenomes</taxon>
        <taxon>ecological metagenomes</taxon>
    </lineage>
</organism>